<dbReference type="Pfam" id="PF00296">
    <property type="entry name" value="Bac_luciferase"/>
    <property type="match status" value="1"/>
</dbReference>
<dbReference type="InterPro" id="IPR022526">
    <property type="entry name" value="F420_Rv3093c"/>
</dbReference>
<organism evidence="3 4">
    <name type="scientific">Amycolatopsis rifamycinica</name>
    <dbReference type="NCBI Taxonomy" id="287986"/>
    <lineage>
        <taxon>Bacteria</taxon>
        <taxon>Bacillati</taxon>
        <taxon>Actinomycetota</taxon>
        <taxon>Actinomycetes</taxon>
        <taxon>Pseudonocardiales</taxon>
        <taxon>Pseudonocardiaceae</taxon>
        <taxon>Amycolatopsis</taxon>
    </lineage>
</organism>
<dbReference type="GO" id="GO:0016705">
    <property type="term" value="F:oxidoreductase activity, acting on paired donors, with incorporation or reduction of molecular oxygen"/>
    <property type="evidence" value="ECO:0007669"/>
    <property type="project" value="InterPro"/>
</dbReference>
<dbReference type="Gene3D" id="3.20.20.30">
    <property type="entry name" value="Luciferase-like domain"/>
    <property type="match status" value="1"/>
</dbReference>
<dbReference type="Proteomes" id="UP000027345">
    <property type="component" value="Unassembled WGS sequence"/>
</dbReference>
<dbReference type="InterPro" id="IPR036661">
    <property type="entry name" value="Luciferase-like_sf"/>
</dbReference>
<dbReference type="RefSeq" id="WP_043788868.1">
    <property type="nucleotide sequence ID" value="NZ_JMQI01000080.1"/>
</dbReference>
<dbReference type="EMBL" id="JMQI01000080">
    <property type="protein sequence ID" value="KDN16460.1"/>
    <property type="molecule type" value="Genomic_DNA"/>
</dbReference>
<dbReference type="eggNOG" id="COG2141">
    <property type="taxonomic scope" value="Bacteria"/>
</dbReference>
<dbReference type="NCBIfam" id="TIGR03841">
    <property type="entry name" value="F420_Rv3093c"/>
    <property type="match status" value="1"/>
</dbReference>
<evidence type="ECO:0000256" key="1">
    <source>
        <dbReference type="ARBA" id="ARBA00023002"/>
    </source>
</evidence>
<comment type="caution">
    <text evidence="3">The sequence shown here is derived from an EMBL/GenBank/DDBJ whole genome shotgun (WGS) entry which is preliminary data.</text>
</comment>
<keyword evidence="1" id="KW-0560">Oxidoreductase</keyword>
<evidence type="ECO:0000259" key="2">
    <source>
        <dbReference type="Pfam" id="PF00296"/>
    </source>
</evidence>
<keyword evidence="4" id="KW-1185">Reference proteome</keyword>
<dbReference type="PANTHER" id="PTHR43244:SF1">
    <property type="entry name" value="5,10-METHYLENETETRAHYDROMETHANOPTERIN REDUCTASE"/>
    <property type="match status" value="1"/>
</dbReference>
<dbReference type="AlphaFoldDB" id="A0A066TNL9"/>
<dbReference type="CDD" id="cd01097">
    <property type="entry name" value="Tetrahydromethanopterin_reductase"/>
    <property type="match status" value="1"/>
</dbReference>
<evidence type="ECO:0000313" key="4">
    <source>
        <dbReference type="Proteomes" id="UP000027345"/>
    </source>
</evidence>
<name>A0A066TNL9_9PSEU</name>
<dbReference type="OrthoDB" id="5729035at2"/>
<dbReference type="InterPro" id="IPR050564">
    <property type="entry name" value="F420-G6PD/mer"/>
</dbReference>
<dbReference type="SUPFAM" id="SSF51679">
    <property type="entry name" value="Bacterial luciferase-like"/>
    <property type="match status" value="1"/>
</dbReference>
<sequence length="329" mass="33400">MRLSVSLGLWQDRPPREALDTARAAEAAGYPELWIGEMATWDAFALGTAIGAVTSRISLTFGPLAVTVRDPATIAMGVASVAALTGRETGVALGTSSDVVVRGWHGRSRDRAATALAESAVAVRQLLGGEKSAVDGKVAGSRGYRLRLPAPKSPVTIAAFGPRALDVAARHADRMVVNLVSPAAAATLVRGLHAAAGRAGTTPPPVAAWVVAAADPGPARLEQLRRGVVGYLAAPGYADMFRAAGFGDLVDFARTRPHPRELLAAVPAEAVAAVGLSGSPAEIAAKIGEYAAAGVDELAIVPATGEDDPGGAKTLAACRSAAVPFDAKA</sequence>
<gene>
    <name evidence="3" type="ORF">DV20_40800</name>
</gene>
<proteinExistence type="predicted"/>
<evidence type="ECO:0000313" key="3">
    <source>
        <dbReference type="EMBL" id="KDN16460.1"/>
    </source>
</evidence>
<dbReference type="InterPro" id="IPR011251">
    <property type="entry name" value="Luciferase-like_dom"/>
</dbReference>
<protein>
    <submittedName>
        <fullName evidence="3">Oxidoreductase</fullName>
    </submittedName>
</protein>
<feature type="domain" description="Luciferase-like" evidence="2">
    <location>
        <begin position="14"/>
        <end position="297"/>
    </location>
</feature>
<reference evidence="3 4" key="1">
    <citation type="submission" date="2014-05" db="EMBL/GenBank/DDBJ databases">
        <title>Draft genome sequence of Amycolatopsis rifamycinica DSM 46095.</title>
        <authorList>
            <person name="Lal R."/>
            <person name="Saxena A."/>
            <person name="Kumari R."/>
            <person name="Mukherjee U."/>
            <person name="Singh P."/>
            <person name="Sangwan N."/>
            <person name="Mahato N.K."/>
        </authorList>
    </citation>
    <scope>NUCLEOTIDE SEQUENCE [LARGE SCALE GENOMIC DNA]</scope>
    <source>
        <strain evidence="3 4">DSM 46095</strain>
    </source>
</reference>
<dbReference type="PANTHER" id="PTHR43244">
    <property type="match status" value="1"/>
</dbReference>
<dbReference type="STRING" id="287986.DV20_40800"/>
<accession>A0A066TNL9</accession>